<accession>A0ABQ2LU68</accession>
<keyword evidence="2" id="KW-1185">Reference proteome</keyword>
<reference evidence="2" key="1">
    <citation type="journal article" date="2019" name="Int. J. Syst. Evol. Microbiol.">
        <title>The Global Catalogue of Microorganisms (GCM) 10K type strain sequencing project: providing services to taxonomists for standard genome sequencing and annotation.</title>
        <authorList>
            <consortium name="The Broad Institute Genomics Platform"/>
            <consortium name="The Broad Institute Genome Sequencing Center for Infectious Disease"/>
            <person name="Wu L."/>
            <person name="Ma J."/>
        </authorList>
    </citation>
    <scope>NUCLEOTIDE SEQUENCE [LARGE SCALE GENOMIC DNA]</scope>
    <source>
        <strain evidence="2">CGMCC 4.7349</strain>
    </source>
</reference>
<sequence>MSAAELDARAMDAYAAYMGHLYGCHPCQDGNDRDGDDRDSDDCVTGARLRAAWKTARNASLRARRAAAHPATT</sequence>
<dbReference type="EMBL" id="BMNG01000005">
    <property type="protein sequence ID" value="GGO42777.1"/>
    <property type="molecule type" value="Genomic_DNA"/>
</dbReference>
<protein>
    <submittedName>
        <fullName evidence="1">Uncharacterized protein</fullName>
    </submittedName>
</protein>
<evidence type="ECO:0000313" key="1">
    <source>
        <dbReference type="EMBL" id="GGO42777.1"/>
    </source>
</evidence>
<organism evidence="1 2">
    <name type="scientific">Streptomyces lasiicapitis</name>
    <dbReference type="NCBI Taxonomy" id="1923961"/>
    <lineage>
        <taxon>Bacteria</taxon>
        <taxon>Bacillati</taxon>
        <taxon>Actinomycetota</taxon>
        <taxon>Actinomycetes</taxon>
        <taxon>Kitasatosporales</taxon>
        <taxon>Streptomycetaceae</taxon>
        <taxon>Streptomyces</taxon>
    </lineage>
</organism>
<dbReference type="Proteomes" id="UP000656881">
    <property type="component" value="Unassembled WGS sequence"/>
</dbReference>
<name>A0ABQ2LU68_9ACTN</name>
<evidence type="ECO:0000313" key="2">
    <source>
        <dbReference type="Proteomes" id="UP000656881"/>
    </source>
</evidence>
<proteinExistence type="predicted"/>
<gene>
    <name evidence="1" type="ORF">GCM10012286_25040</name>
</gene>
<dbReference type="RefSeq" id="WP_189173976.1">
    <property type="nucleotide sequence ID" value="NZ_BMNG01000005.1"/>
</dbReference>
<comment type="caution">
    <text evidence="1">The sequence shown here is derived from an EMBL/GenBank/DDBJ whole genome shotgun (WGS) entry which is preliminary data.</text>
</comment>